<dbReference type="InterPro" id="IPR036465">
    <property type="entry name" value="vWFA_dom_sf"/>
</dbReference>
<dbReference type="OrthoDB" id="9805121at2"/>
<organism evidence="3 4">
    <name type="scientific">Flavobacterium rakeshii</name>
    <dbReference type="NCBI Taxonomy" id="1038845"/>
    <lineage>
        <taxon>Bacteria</taxon>
        <taxon>Pseudomonadati</taxon>
        <taxon>Bacteroidota</taxon>
        <taxon>Flavobacteriia</taxon>
        <taxon>Flavobacteriales</taxon>
        <taxon>Flavobacteriaceae</taxon>
        <taxon>Flavobacterium</taxon>
    </lineage>
</organism>
<protein>
    <submittedName>
        <fullName evidence="3">DUF3520 domain-containing protein</fullName>
    </submittedName>
</protein>
<dbReference type="InterPro" id="IPR012910">
    <property type="entry name" value="Plug_dom"/>
</dbReference>
<dbReference type="Gene3D" id="2.170.130.10">
    <property type="entry name" value="TonB-dependent receptor, plug domain"/>
    <property type="match status" value="2"/>
</dbReference>
<dbReference type="InterPro" id="IPR051266">
    <property type="entry name" value="CLCR"/>
</dbReference>
<reference evidence="3 4" key="1">
    <citation type="submission" date="2019-12" db="EMBL/GenBank/DDBJ databases">
        <authorList>
            <person name="Sun J.-Q."/>
        </authorList>
    </citation>
    <scope>NUCLEOTIDE SEQUENCE [LARGE SCALE GENOMIC DNA]</scope>
    <source>
        <strain evidence="3 4">JCM 17928</strain>
    </source>
</reference>
<dbReference type="SUPFAM" id="SSF56935">
    <property type="entry name" value="Porins"/>
    <property type="match status" value="2"/>
</dbReference>
<dbReference type="InterPro" id="IPR002035">
    <property type="entry name" value="VWF_A"/>
</dbReference>
<dbReference type="InterPro" id="IPR023997">
    <property type="entry name" value="TonB-dep_OMP_SusC/RagA_CS"/>
</dbReference>
<gene>
    <name evidence="3" type="ORF">GN157_10500</name>
</gene>
<evidence type="ECO:0000256" key="1">
    <source>
        <dbReference type="SAM" id="Phobius"/>
    </source>
</evidence>
<keyword evidence="1" id="KW-0472">Membrane</keyword>
<dbReference type="CDD" id="cd01465">
    <property type="entry name" value="vWA_subgroup"/>
    <property type="match status" value="1"/>
</dbReference>
<dbReference type="PANTHER" id="PTHR10579:SF43">
    <property type="entry name" value="ZINC FINGER (C3HC4-TYPE RING FINGER) FAMILY PROTEIN"/>
    <property type="match status" value="1"/>
</dbReference>
<evidence type="ECO:0000313" key="4">
    <source>
        <dbReference type="Proteomes" id="UP000433945"/>
    </source>
</evidence>
<keyword evidence="1" id="KW-0812">Transmembrane</keyword>
<dbReference type="NCBIfam" id="TIGR04057">
    <property type="entry name" value="SusC_RagA_signa"/>
    <property type="match status" value="1"/>
</dbReference>
<dbReference type="PROSITE" id="PS50234">
    <property type="entry name" value="VWFA"/>
    <property type="match status" value="1"/>
</dbReference>
<dbReference type="Proteomes" id="UP000433945">
    <property type="component" value="Unassembled WGS sequence"/>
</dbReference>
<evidence type="ECO:0000313" key="3">
    <source>
        <dbReference type="EMBL" id="MUV04138.1"/>
    </source>
</evidence>
<dbReference type="AlphaFoldDB" id="A0A6N8HET9"/>
<keyword evidence="4" id="KW-1185">Reference proteome</keyword>
<dbReference type="Pfam" id="PF12034">
    <property type="entry name" value="YfbK_C"/>
    <property type="match status" value="1"/>
</dbReference>
<dbReference type="InterPro" id="IPR037066">
    <property type="entry name" value="Plug_dom_sf"/>
</dbReference>
<dbReference type="InterPro" id="IPR008969">
    <property type="entry name" value="CarboxyPept-like_regulatory"/>
</dbReference>
<dbReference type="Pfam" id="PF12450">
    <property type="entry name" value="vWF_A"/>
    <property type="match status" value="1"/>
</dbReference>
<dbReference type="SUPFAM" id="SSF49464">
    <property type="entry name" value="Carboxypeptidase regulatory domain-like"/>
    <property type="match status" value="1"/>
</dbReference>
<comment type="caution">
    <text evidence="3">The sequence shown here is derived from an EMBL/GenBank/DDBJ whole genome shotgun (WGS) entry which is preliminary data.</text>
</comment>
<sequence>MKTAMENQNKLDNQFKNAAGKVENKGFDRMEAIWDRVEEKLDHKKKRRGLIFWRYGGVAALLLILLAIGGQFFKKHANPTEPETQVTTIDHNKVEETFNPTTVRDTQKIEVVVGEEETIIRKNDSVVNIKNSAFIKSKETPIDSSKYVLMGNKKIYLQDIFKHAPGDTIYFKDEGKIVVLNDSKLKVWDTRTDKGEFRVKGEITPKKDDSSSSAVTYSNVAIQDTENENLNEFIVPSKDKYTHLNSLYFGKDSLQNKEAITATVTVNNNMVTGVVSDFSGALPGAYVTIKGTNKSVSTDIEGKFSIEAKKGDILEISYIGYNENSVAINNPNIPHNILLEESTNKLEEVVVVAYGTQKRKKEEKRRKQIKQKQQATIAFAKRNYRDGDKQTTSYVSAPKGELDKGFQNNQDYYRKNMYKEGATVVTSSDIQYDTLSNGRIQFREIPGQISETDEPTYIAILNTAYITNTAPLYVVDGVAVNEDTFRNLNQNDIATVKVLKDQDAISAYGDKGVNGVIVITTVKGTTIEMNTAALDNQSDSEKRALLQGVVTTRGNSTPLYILDGMPVDEETVKNMNVNDVANIRVLKDAGATSLYGMRGSNGVVVIKTKQGEYAREIIEEDEEENEPIDPSKIQVDRESYNMFEENQFENPTSNPLSTFSIDVDNASYTNIRRFLNNGQKVPKDAVRVEEMINFFKYNYPQPKGKEPFSINTEYSDAPWNPDHKLLKIGLKGKEIPMDKLPASNFVFLIDVSGSMSDDNKLPLLKQSMKLLVNQMRPEDKIAIVVYAGAAGLVLPSTNGSEKTKIIDALDELSAGGSTAGGEGIELAYKTAQENFIKGGNNRVILATDGDFNVGDSSDRDMQTLIEEKRQSGVFLTCLGYGMGNYKDSKMEILADKGNGNYAYIDNMQEADRFLQKEFKGSMYAIAKDVKIQIEFNPNHVQSYRLIGYENRKLRDEDFENDAIDAGELGSGHTVTALYEIIPVGVESDYFTPDTKLKYTQQAKEKNKYKDELATVKLRHKKPDGNKSTETELVIENKPVELDEASSDFKFAASVAWFGLKLRDSKLIPSKSSKKIKKLGKEGIKNDTDGYKAEFIRLVDMVQ</sequence>
<dbReference type="Pfam" id="PF07715">
    <property type="entry name" value="Plug"/>
    <property type="match status" value="1"/>
</dbReference>
<keyword evidence="1" id="KW-1133">Transmembrane helix</keyword>
<dbReference type="EMBL" id="WOWP01000034">
    <property type="protein sequence ID" value="MUV04138.1"/>
    <property type="molecule type" value="Genomic_DNA"/>
</dbReference>
<dbReference type="SMART" id="SM00327">
    <property type="entry name" value="VWA"/>
    <property type="match status" value="1"/>
</dbReference>
<dbReference type="Gene3D" id="3.40.50.410">
    <property type="entry name" value="von Willebrand factor, type A domain"/>
    <property type="match status" value="1"/>
</dbReference>
<feature type="transmembrane region" description="Helical" evidence="1">
    <location>
        <begin position="52"/>
        <end position="73"/>
    </location>
</feature>
<name>A0A6N8HET9_9FLAO</name>
<accession>A0A6N8HET9</accession>
<dbReference type="PANTHER" id="PTHR10579">
    <property type="entry name" value="CALCIUM-ACTIVATED CHLORIDE CHANNEL REGULATOR"/>
    <property type="match status" value="1"/>
</dbReference>
<evidence type="ECO:0000259" key="2">
    <source>
        <dbReference type="PROSITE" id="PS50234"/>
    </source>
</evidence>
<dbReference type="Pfam" id="PF13715">
    <property type="entry name" value="CarbopepD_reg_2"/>
    <property type="match status" value="1"/>
</dbReference>
<dbReference type="Pfam" id="PF00092">
    <property type="entry name" value="VWA"/>
    <property type="match status" value="1"/>
</dbReference>
<dbReference type="SUPFAM" id="SSF53300">
    <property type="entry name" value="vWA-like"/>
    <property type="match status" value="1"/>
</dbReference>
<dbReference type="InterPro" id="IPR022156">
    <property type="entry name" value="Uncharacterised_YfbK_N"/>
</dbReference>
<proteinExistence type="predicted"/>
<feature type="domain" description="VWFA" evidence="2">
    <location>
        <begin position="744"/>
        <end position="922"/>
    </location>
</feature>
<dbReference type="InterPro" id="IPR021908">
    <property type="entry name" value="YfbK_C"/>
</dbReference>